<dbReference type="AlphaFoldDB" id="A0A1G1UYC1"/>
<comment type="caution">
    <text evidence="2">The sequence shown here is derived from an EMBL/GenBank/DDBJ whole genome shotgun (WGS) entry which is preliminary data.</text>
</comment>
<dbReference type="Pfam" id="PF13456">
    <property type="entry name" value="RVT_3"/>
    <property type="match status" value="1"/>
</dbReference>
<feature type="domain" description="RNase H type-1" evidence="1">
    <location>
        <begin position="3"/>
        <end position="137"/>
    </location>
</feature>
<dbReference type="PANTHER" id="PTHR46387:SF2">
    <property type="entry name" value="RIBONUCLEASE HI"/>
    <property type="match status" value="1"/>
</dbReference>
<proteinExistence type="predicted"/>
<evidence type="ECO:0000313" key="2">
    <source>
        <dbReference type="EMBL" id="OGY08100.1"/>
    </source>
</evidence>
<dbReference type="InterPro" id="IPR012337">
    <property type="entry name" value="RNaseH-like_sf"/>
</dbReference>
<accession>A0A1G1UYC1</accession>
<dbReference type="Proteomes" id="UP000177967">
    <property type="component" value="Unassembled WGS sequence"/>
</dbReference>
<dbReference type="SUPFAM" id="SSF53098">
    <property type="entry name" value="Ribonuclease H-like"/>
    <property type="match status" value="1"/>
</dbReference>
<dbReference type="PROSITE" id="PS50879">
    <property type="entry name" value="RNASE_H_1"/>
    <property type="match status" value="1"/>
</dbReference>
<evidence type="ECO:0000259" key="1">
    <source>
        <dbReference type="PROSITE" id="PS50879"/>
    </source>
</evidence>
<dbReference type="Gene3D" id="3.30.420.10">
    <property type="entry name" value="Ribonuclease H-like superfamily/Ribonuclease H"/>
    <property type="match status" value="1"/>
</dbReference>
<dbReference type="InterPro" id="IPR002156">
    <property type="entry name" value="RNaseH_domain"/>
</dbReference>
<dbReference type="CDD" id="cd09279">
    <property type="entry name" value="RNase_HI_like"/>
    <property type="match status" value="1"/>
</dbReference>
<evidence type="ECO:0000313" key="3">
    <source>
        <dbReference type="Proteomes" id="UP000177967"/>
    </source>
</evidence>
<dbReference type="GO" id="GO:0004523">
    <property type="term" value="F:RNA-DNA hybrid ribonuclease activity"/>
    <property type="evidence" value="ECO:0007669"/>
    <property type="project" value="InterPro"/>
</dbReference>
<dbReference type="PANTHER" id="PTHR46387">
    <property type="entry name" value="POLYNUCLEOTIDYL TRANSFERASE, RIBONUCLEASE H-LIKE SUPERFAMILY PROTEIN"/>
    <property type="match status" value="1"/>
</dbReference>
<gene>
    <name evidence="2" type="ORF">A2782_03745</name>
</gene>
<sequence length="143" mass="15994">MESKNSLKVFSDGGARGNPGPAASAFLVKDCDNNIIFQSAKKIGYTTNNVAEYTAVKMAMDWLVENNKENFSINFFLDSQLVVNQLKGLFKIKNENLKRLVLLIKAQETRFKAGVTYQHIPREENKEADLLVNKALDNSPLAL</sequence>
<dbReference type="STRING" id="1797513.A2782_03745"/>
<name>A0A1G1UYC1_9BACT</name>
<dbReference type="InterPro" id="IPR036397">
    <property type="entry name" value="RNaseH_sf"/>
</dbReference>
<dbReference type="GO" id="GO:0003676">
    <property type="term" value="F:nucleic acid binding"/>
    <property type="evidence" value="ECO:0007669"/>
    <property type="project" value="InterPro"/>
</dbReference>
<organism evidence="2 3">
    <name type="scientific">Candidatus Blackburnbacteria bacterium RIFCSPHIGHO2_01_FULL_43_15b</name>
    <dbReference type="NCBI Taxonomy" id="1797513"/>
    <lineage>
        <taxon>Bacteria</taxon>
        <taxon>Candidatus Blackburniibacteriota</taxon>
    </lineage>
</organism>
<reference evidence="2 3" key="1">
    <citation type="journal article" date="2016" name="Nat. Commun.">
        <title>Thousands of microbial genomes shed light on interconnected biogeochemical processes in an aquifer system.</title>
        <authorList>
            <person name="Anantharaman K."/>
            <person name="Brown C.T."/>
            <person name="Hug L.A."/>
            <person name="Sharon I."/>
            <person name="Castelle C.J."/>
            <person name="Probst A.J."/>
            <person name="Thomas B.C."/>
            <person name="Singh A."/>
            <person name="Wilkins M.J."/>
            <person name="Karaoz U."/>
            <person name="Brodie E.L."/>
            <person name="Williams K.H."/>
            <person name="Hubbard S.S."/>
            <person name="Banfield J.F."/>
        </authorList>
    </citation>
    <scope>NUCLEOTIDE SEQUENCE [LARGE SCALE GENOMIC DNA]</scope>
</reference>
<dbReference type="EMBL" id="MHBW01000031">
    <property type="protein sequence ID" value="OGY08100.1"/>
    <property type="molecule type" value="Genomic_DNA"/>
</dbReference>
<protein>
    <recommendedName>
        <fullName evidence="1">RNase H type-1 domain-containing protein</fullName>
    </recommendedName>
</protein>